<keyword evidence="3" id="KW-1185">Reference proteome</keyword>
<dbReference type="AlphaFoldDB" id="A0A494X8Q7"/>
<dbReference type="EMBL" id="RBZV01000006">
    <property type="protein sequence ID" value="RKP46840.1"/>
    <property type="molecule type" value="Genomic_DNA"/>
</dbReference>
<feature type="compositionally biased region" description="Low complexity" evidence="1">
    <location>
        <begin position="12"/>
        <end position="21"/>
    </location>
</feature>
<name>A0A494X8Q7_9BURK</name>
<evidence type="ECO:0000256" key="1">
    <source>
        <dbReference type="SAM" id="MobiDB-lite"/>
    </source>
</evidence>
<feature type="region of interest" description="Disordered" evidence="1">
    <location>
        <begin position="1"/>
        <end position="21"/>
    </location>
</feature>
<sequence>MTTESPSAQEGPAAPAALPNPVAASNSGAQVGAQVGGETEIWKLLPVTLQFANVAANSNLNFTFTTVGVSWSLGARSGDSVGFSYNVTPSSTTGDSCIRQIEFNNAVMTIRTGSAVQTSTQAGYSFTLTLFLRVRPGVDYVQGYCTLNNEAVVLATIGSQGAVQWRNGRISAVLNEHELNYRPVSFTVKGARPGNQIDVIVSAKRGLGKVNWSLGPDFAESNGVTLASQQGQIPLTLVSYGVDTLSFVTSQPSGSGASINGSQTLEFFLNAYITWVPHDLNYIYLRTTCNSDISVLAQVNNRQPQIVSQTDTVFTL</sequence>
<accession>A0A494X8Q7</accession>
<organism evidence="2 3">
    <name type="scientific">Trinickia fusca</name>
    <dbReference type="NCBI Taxonomy" id="2419777"/>
    <lineage>
        <taxon>Bacteria</taxon>
        <taxon>Pseudomonadati</taxon>
        <taxon>Pseudomonadota</taxon>
        <taxon>Betaproteobacteria</taxon>
        <taxon>Burkholderiales</taxon>
        <taxon>Burkholderiaceae</taxon>
        <taxon>Trinickia</taxon>
    </lineage>
</organism>
<evidence type="ECO:0000313" key="3">
    <source>
        <dbReference type="Proteomes" id="UP000280434"/>
    </source>
</evidence>
<comment type="caution">
    <text evidence="2">The sequence shown here is derived from an EMBL/GenBank/DDBJ whole genome shotgun (WGS) entry which is preliminary data.</text>
</comment>
<proteinExistence type="predicted"/>
<dbReference type="OrthoDB" id="8779865at2"/>
<reference evidence="2 3" key="1">
    <citation type="submission" date="2018-10" db="EMBL/GenBank/DDBJ databases">
        <title>Paraburkholderia sp. 7MK8-2, isolated from soil.</title>
        <authorList>
            <person name="Gao Z.-H."/>
            <person name="Qiu L.-H."/>
        </authorList>
    </citation>
    <scope>NUCLEOTIDE SEQUENCE [LARGE SCALE GENOMIC DNA]</scope>
    <source>
        <strain evidence="2 3">7MK8-2</strain>
    </source>
</reference>
<gene>
    <name evidence="2" type="ORF">D7S89_15875</name>
</gene>
<protein>
    <submittedName>
        <fullName evidence="2">Uncharacterized protein</fullName>
    </submittedName>
</protein>
<dbReference type="Proteomes" id="UP000280434">
    <property type="component" value="Unassembled WGS sequence"/>
</dbReference>
<dbReference type="RefSeq" id="WP_121278668.1">
    <property type="nucleotide sequence ID" value="NZ_RBZV01000006.1"/>
</dbReference>
<evidence type="ECO:0000313" key="2">
    <source>
        <dbReference type="EMBL" id="RKP46840.1"/>
    </source>
</evidence>